<keyword evidence="1" id="KW-0732">Signal</keyword>
<protein>
    <submittedName>
        <fullName evidence="2">Uncharacterized protein</fullName>
    </submittedName>
</protein>
<feature type="chain" id="PRO_5045603258" evidence="1">
    <location>
        <begin position="22"/>
        <end position="167"/>
    </location>
</feature>
<keyword evidence="3" id="KW-1185">Reference proteome</keyword>
<dbReference type="RefSeq" id="WP_264601221.1">
    <property type="nucleotide sequence ID" value="NZ_JAOQNS010000004.1"/>
</dbReference>
<dbReference type="EMBL" id="JAOQNS010000004">
    <property type="protein sequence ID" value="MCW2307577.1"/>
    <property type="molecule type" value="Genomic_DNA"/>
</dbReference>
<feature type="signal peptide" evidence="1">
    <location>
        <begin position="1"/>
        <end position="21"/>
    </location>
</feature>
<proteinExistence type="predicted"/>
<name>A0ABT3HB15_9HYPH</name>
<dbReference type="Proteomes" id="UP001209755">
    <property type="component" value="Unassembled WGS sequence"/>
</dbReference>
<evidence type="ECO:0000256" key="1">
    <source>
        <dbReference type="SAM" id="SignalP"/>
    </source>
</evidence>
<organism evidence="2 3">
    <name type="scientific">Rhodobium gokarnense</name>
    <dbReference type="NCBI Taxonomy" id="364296"/>
    <lineage>
        <taxon>Bacteria</taxon>
        <taxon>Pseudomonadati</taxon>
        <taxon>Pseudomonadota</taxon>
        <taxon>Alphaproteobacteria</taxon>
        <taxon>Hyphomicrobiales</taxon>
        <taxon>Rhodobiaceae</taxon>
        <taxon>Rhodobium</taxon>
    </lineage>
</organism>
<evidence type="ECO:0000313" key="3">
    <source>
        <dbReference type="Proteomes" id="UP001209755"/>
    </source>
</evidence>
<evidence type="ECO:0000313" key="2">
    <source>
        <dbReference type="EMBL" id="MCW2307577.1"/>
    </source>
</evidence>
<gene>
    <name evidence="2" type="ORF">M2319_001908</name>
</gene>
<comment type="caution">
    <text evidence="2">The sequence shown here is derived from an EMBL/GenBank/DDBJ whole genome shotgun (WGS) entry which is preliminary data.</text>
</comment>
<accession>A0ABT3HB15</accession>
<reference evidence="3" key="1">
    <citation type="submission" date="2023-07" db="EMBL/GenBank/DDBJ databases">
        <title>Genome sequencing of Purple Non-Sulfur Bacteria from various extreme environments.</title>
        <authorList>
            <person name="Mayer M."/>
        </authorList>
    </citation>
    <scope>NUCLEOTIDE SEQUENCE [LARGE SCALE GENOMIC DNA]</scope>
    <source>
        <strain evidence="3">DSM 17935</strain>
    </source>
</reference>
<sequence>MIRIFSATVLALAVLTGPSLAAGDRFCHQYASTTADVAQDAINKNPACLNPSKGVHGVYQAHYDWCRKTPRKTVEGAADNIRRLARQCTRQAGGPNGRTNPQFCQKYATNAARVSQNAIDRNPNCLDPSRGVHGYYQGHYDWCLKNTRGTVQGAAKNIRRLARQCSR</sequence>